<name>Q8GPH9_STAAU</name>
<feature type="domain" description="ABC3 transporter permease C-terminal" evidence="8">
    <location>
        <begin position="269"/>
        <end position="382"/>
    </location>
</feature>
<dbReference type="GO" id="GO:0005886">
    <property type="term" value="C:plasma membrane"/>
    <property type="evidence" value="ECO:0007669"/>
    <property type="project" value="UniProtKB-SubCell"/>
</dbReference>
<keyword evidence="2" id="KW-1003">Cell membrane</keyword>
<dbReference type="RefSeq" id="WP_032072959.1">
    <property type="nucleotide sequence ID" value="NC_025194.1"/>
</dbReference>
<comment type="subcellular location">
    <subcellularLocation>
        <location evidence="1">Cell membrane</location>
        <topology evidence="1">Multi-pass membrane protein</topology>
    </subcellularLocation>
</comment>
<organism evidence="10">
    <name type="scientific">Staphylococcus aureus</name>
    <dbReference type="NCBI Taxonomy" id="1280"/>
    <lineage>
        <taxon>Bacteria</taxon>
        <taxon>Bacillati</taxon>
        <taxon>Bacillota</taxon>
        <taxon>Bacilli</taxon>
        <taxon>Bacillales</taxon>
        <taxon>Staphylococcaceae</taxon>
        <taxon>Staphylococcus</taxon>
    </lineage>
</organism>
<evidence type="ECO:0000256" key="6">
    <source>
        <dbReference type="ARBA" id="ARBA00038076"/>
    </source>
</evidence>
<evidence type="ECO:0000256" key="3">
    <source>
        <dbReference type="ARBA" id="ARBA00022692"/>
    </source>
</evidence>
<evidence type="ECO:0000259" key="9">
    <source>
        <dbReference type="Pfam" id="PF12704"/>
    </source>
</evidence>
<feature type="transmembrane region" description="Helical" evidence="7">
    <location>
        <begin position="310"/>
        <end position="335"/>
    </location>
</feature>
<evidence type="ECO:0000313" key="10">
    <source>
        <dbReference type="EMBL" id="AAN71839.1"/>
    </source>
</evidence>
<dbReference type="Pfam" id="PF02687">
    <property type="entry name" value="FtsX"/>
    <property type="match status" value="1"/>
</dbReference>
<keyword evidence="4 7" id="KW-1133">Transmembrane helix</keyword>
<protein>
    <submittedName>
        <fullName evidence="10">SA0193/BacI-like protein</fullName>
    </submittedName>
</protein>
<feature type="domain" description="MacB-like periplasmic core" evidence="9">
    <location>
        <begin position="23"/>
        <end position="230"/>
    </location>
</feature>
<geneLocation type="plasmid" evidence="10">
    <name>pRJ9</name>
</geneLocation>
<dbReference type="InterPro" id="IPR050250">
    <property type="entry name" value="Macrolide_Exporter_MacB"/>
</dbReference>
<evidence type="ECO:0000256" key="5">
    <source>
        <dbReference type="ARBA" id="ARBA00023136"/>
    </source>
</evidence>
<keyword evidence="10" id="KW-0614">Plasmid</keyword>
<evidence type="ECO:0000256" key="7">
    <source>
        <dbReference type="SAM" id="Phobius"/>
    </source>
</evidence>
<comment type="similarity">
    <text evidence="6">Belongs to the ABC-4 integral membrane protein family.</text>
</comment>
<reference evidence="10" key="1">
    <citation type="submission" date="2001-11" db="EMBL/GenBank/DDBJ databases">
        <title>Biochemical characterization and genetic analysis of aureocin A53, a new, atypical bacteriocin from Staphylococcus aureus.</title>
        <authorList>
            <person name="Netz D.J.A."/>
            <person name="Pohl R."/>
            <person name="Beck-Sickinger A.G."/>
            <person name="Selmer T."/>
            <person name="Pierik A.J."/>
            <person name="Bastos M.C.F."/>
            <person name="Sahl H.-G."/>
        </authorList>
    </citation>
    <scope>NUCLEOTIDE SEQUENCE</scope>
    <source>
        <plasmid evidence="10">pRJ9</plasmid>
    </source>
</reference>
<keyword evidence="3 7" id="KW-0812">Transmembrane</keyword>
<feature type="transmembrane region" description="Helical" evidence="7">
    <location>
        <begin position="265"/>
        <end position="290"/>
    </location>
</feature>
<evidence type="ECO:0000259" key="8">
    <source>
        <dbReference type="Pfam" id="PF02687"/>
    </source>
</evidence>
<evidence type="ECO:0000256" key="1">
    <source>
        <dbReference type="ARBA" id="ARBA00004651"/>
    </source>
</evidence>
<dbReference type="InterPro" id="IPR003838">
    <property type="entry name" value="ABC3_permease_C"/>
</dbReference>
<feature type="transmembrane region" description="Helical" evidence="7">
    <location>
        <begin position="21"/>
        <end position="43"/>
    </location>
</feature>
<accession>Q8GPH9</accession>
<dbReference type="InterPro" id="IPR025857">
    <property type="entry name" value="MacB_PCD"/>
</dbReference>
<keyword evidence="5 7" id="KW-0472">Membrane</keyword>
<feature type="transmembrane region" description="Helical" evidence="7">
    <location>
        <begin position="355"/>
        <end position="375"/>
    </location>
</feature>
<dbReference type="AlphaFoldDB" id="Q8GPH9"/>
<evidence type="ECO:0000256" key="2">
    <source>
        <dbReference type="ARBA" id="ARBA00022475"/>
    </source>
</evidence>
<proteinExistence type="inferred from homology"/>
<dbReference type="PANTHER" id="PTHR30572">
    <property type="entry name" value="MEMBRANE COMPONENT OF TRANSPORTER-RELATED"/>
    <property type="match status" value="1"/>
</dbReference>
<dbReference type="EMBL" id="AF447813">
    <property type="protein sequence ID" value="AAN71839.1"/>
    <property type="molecule type" value="Genomic_DNA"/>
</dbReference>
<dbReference type="PANTHER" id="PTHR30572:SF4">
    <property type="entry name" value="ABC TRANSPORTER PERMEASE YTRF"/>
    <property type="match status" value="1"/>
</dbReference>
<evidence type="ECO:0000256" key="4">
    <source>
        <dbReference type="ARBA" id="ARBA00022989"/>
    </source>
</evidence>
<dbReference type="GO" id="GO:0022857">
    <property type="term" value="F:transmembrane transporter activity"/>
    <property type="evidence" value="ECO:0007669"/>
    <property type="project" value="TreeGrafter"/>
</dbReference>
<sequence>MKNINNLIAISLKSLLKNKRRNFLTIFGIIIGISSVITIMSIGNGFKIDTLKKLDKSENDKNTALIAYVESNNDNFKTSPFNENDISIVKRIKGVQKVDIKNPKNEEYNIKISVLGKKKDSTLSKSNSSSNLISGKGFNKFDNELQRKVVTIDQETEKKLFSSNGLNKKIFINNQGFTVVGITKNDLVHIHIPNTTFEKYLPDIQSEMPKIKVKIKDGYNKKKVGKKIAATLNNQGSSMSYGKYEYSDPKATAEIFGKVLDGITYFIVAVASISLFISGVGVMNVMYISVSERTEEIAIRRAFGARAKDIEIQFLIESIVLCTIGGIIGLLWGVLLSQILTLLVPVIKSVTTFNSALICIAVSMFIGVLFGWIPAKSAASKELIKIIK</sequence>
<dbReference type="Pfam" id="PF12704">
    <property type="entry name" value="MacB_PCD"/>
    <property type="match status" value="1"/>
</dbReference>